<dbReference type="InterPro" id="IPR006317">
    <property type="entry name" value="Ubiquinol_cyt_c_Rdtase_Fe-S-su"/>
</dbReference>
<dbReference type="PRINTS" id="PR00162">
    <property type="entry name" value="RIESKE"/>
</dbReference>
<dbReference type="SUPFAM" id="SSF50022">
    <property type="entry name" value="ISP domain"/>
    <property type="match status" value="1"/>
</dbReference>
<evidence type="ECO:0000259" key="12">
    <source>
        <dbReference type="PROSITE" id="PS51296"/>
    </source>
</evidence>
<keyword evidence="4" id="KW-0479">Metal-binding</keyword>
<evidence type="ECO:0000256" key="9">
    <source>
        <dbReference type="ARBA" id="ARBA00023157"/>
    </source>
</evidence>
<comment type="subcellular location">
    <subcellularLocation>
        <location evidence="1">Membrane</location>
        <topology evidence="1">Single-pass membrane protein</topology>
    </subcellularLocation>
</comment>
<evidence type="ECO:0000256" key="10">
    <source>
        <dbReference type="RuleBase" id="RU004494"/>
    </source>
</evidence>
<comment type="cofactor">
    <cofactor evidence="10">
        <name>[2Fe-2S] cluster</name>
        <dbReference type="ChEBI" id="CHEBI:190135"/>
    </cofactor>
    <text evidence="10">Binds 1 [2Fe-2S] cluster per subunit.</text>
</comment>
<evidence type="ECO:0000313" key="13">
    <source>
        <dbReference type="EMBL" id="CAB3976352.1"/>
    </source>
</evidence>
<keyword evidence="8 10" id="KW-0472">Membrane</keyword>
<dbReference type="GO" id="GO:0008121">
    <property type="term" value="F:quinol-cytochrome-c reductase activity"/>
    <property type="evidence" value="ECO:0007669"/>
    <property type="project" value="UniProtKB-EC"/>
</dbReference>
<feature type="transmembrane region" description="Helical" evidence="10">
    <location>
        <begin position="12"/>
        <end position="33"/>
    </location>
</feature>
<dbReference type="Gene3D" id="2.102.10.10">
    <property type="entry name" value="Rieske [2Fe-2S] iron-sulphur domain"/>
    <property type="match status" value="1"/>
</dbReference>
<dbReference type="RefSeq" id="WP_176604882.1">
    <property type="nucleotide sequence ID" value="NZ_LR794158.1"/>
</dbReference>
<dbReference type="PANTHER" id="PTHR10134">
    <property type="entry name" value="CYTOCHROME B-C1 COMPLEX SUBUNIT RIESKE, MITOCHONDRIAL"/>
    <property type="match status" value="1"/>
</dbReference>
<reference evidence="13 14" key="1">
    <citation type="submission" date="2020-04" db="EMBL/GenBank/DDBJ databases">
        <authorList>
            <person name="Graf S J."/>
        </authorList>
    </citation>
    <scope>NUCLEOTIDE SEQUENCE [LARGE SCALE GENOMIC DNA]</scope>
    <source>
        <strain evidence="13">1</strain>
    </source>
</reference>
<dbReference type="PROSITE" id="PS51318">
    <property type="entry name" value="TAT"/>
    <property type="match status" value="1"/>
</dbReference>
<dbReference type="GO" id="GO:0016491">
    <property type="term" value="F:oxidoreductase activity"/>
    <property type="evidence" value="ECO:0007669"/>
    <property type="project" value="UniProtKB-KW"/>
</dbReference>
<keyword evidence="5 10" id="KW-1133">Transmembrane helix</keyword>
<dbReference type="GO" id="GO:0051537">
    <property type="term" value="F:2 iron, 2 sulfur cluster binding"/>
    <property type="evidence" value="ECO:0007669"/>
    <property type="project" value="UniProtKB-KW"/>
</dbReference>
<proteinExistence type="predicted"/>
<dbReference type="GO" id="GO:0046872">
    <property type="term" value="F:metal ion binding"/>
    <property type="evidence" value="ECO:0007669"/>
    <property type="project" value="UniProtKB-KW"/>
</dbReference>
<dbReference type="CDD" id="cd03470">
    <property type="entry name" value="Rieske_cytochrome_bc1"/>
    <property type="match status" value="1"/>
</dbReference>
<evidence type="ECO:0000256" key="7">
    <source>
        <dbReference type="ARBA" id="ARBA00023014"/>
    </source>
</evidence>
<keyword evidence="9" id="KW-1015">Disulfide bond</keyword>
<evidence type="ECO:0000256" key="4">
    <source>
        <dbReference type="ARBA" id="ARBA00022723"/>
    </source>
</evidence>
<dbReference type="AlphaFoldDB" id="A0A6J5JXV9"/>
<evidence type="ECO:0000256" key="1">
    <source>
        <dbReference type="ARBA" id="ARBA00004167"/>
    </source>
</evidence>
<evidence type="ECO:0000313" key="14">
    <source>
        <dbReference type="Proteomes" id="UP000509549"/>
    </source>
</evidence>
<evidence type="ECO:0000256" key="11">
    <source>
        <dbReference type="RuleBase" id="RU004497"/>
    </source>
</evidence>
<evidence type="ECO:0000256" key="5">
    <source>
        <dbReference type="ARBA" id="ARBA00022989"/>
    </source>
</evidence>
<keyword evidence="13" id="KW-0560">Oxidoreductase</keyword>
<keyword evidence="10" id="KW-0813">Transport</keyword>
<evidence type="ECO:0000256" key="2">
    <source>
        <dbReference type="ARBA" id="ARBA00022692"/>
    </source>
</evidence>
<dbReference type="InterPro" id="IPR036922">
    <property type="entry name" value="Rieske_2Fe-2S_sf"/>
</dbReference>
<dbReference type="InterPro" id="IPR006311">
    <property type="entry name" value="TAT_signal"/>
</dbReference>
<keyword evidence="6" id="KW-0408">Iron</keyword>
<dbReference type="InterPro" id="IPR005805">
    <property type="entry name" value="Rieske_Fe-S_prot_C"/>
</dbReference>
<dbReference type="InterPro" id="IPR017941">
    <property type="entry name" value="Rieske_2Fe-2S"/>
</dbReference>
<accession>A0A6J5JXV9</accession>
<comment type="subunit">
    <text evidence="11">The main subunits of complex b-c1 are: cytochrome b, cytochrome c1 and the Rieske protein.</text>
</comment>
<evidence type="ECO:0000256" key="6">
    <source>
        <dbReference type="ARBA" id="ARBA00023004"/>
    </source>
</evidence>
<evidence type="ECO:0000256" key="8">
    <source>
        <dbReference type="ARBA" id="ARBA00023136"/>
    </source>
</evidence>
<comment type="miscellaneous">
    <text evidence="10">The Rieske protein is a high potential 2Fe-2S protein.</text>
</comment>
<keyword evidence="7" id="KW-0411">Iron-sulfur</keyword>
<sequence length="189" mass="20709">MNKNSINSKRRQYIIGASLLGGVGLGLGAIPFITSWLPSARAKAMGAPVDLDITKIEEGQKVTLDWRSQPVFVIKRSNAALETLKTLSEKLRDPNSNEPQQPMYAKNITRSIKQEILVVIGICTHLGCVPLYKPKAGEIDQSWVGGFFCPCHGSRFDLAGRVFKGVPAPCNLVIPPHKYNGNILRIGEE</sequence>
<keyword evidence="14" id="KW-1185">Reference proteome</keyword>
<gene>
    <name evidence="13" type="primary">petA</name>
    <name evidence="13" type="ORF">ESZ_00136</name>
</gene>
<dbReference type="KEGG" id="acil:ESZ_00136"/>
<dbReference type="EMBL" id="LR794158">
    <property type="protein sequence ID" value="CAB3976352.1"/>
    <property type="molecule type" value="Genomic_DNA"/>
</dbReference>
<dbReference type="InterPro" id="IPR014349">
    <property type="entry name" value="Rieske_Fe-S_prot"/>
</dbReference>
<dbReference type="Proteomes" id="UP000509549">
    <property type="component" value="Chromosome"/>
</dbReference>
<dbReference type="EC" id="7.1.1.8" evidence="10"/>
<evidence type="ECO:0000256" key="3">
    <source>
        <dbReference type="ARBA" id="ARBA00022714"/>
    </source>
</evidence>
<dbReference type="NCBIfam" id="TIGR01416">
    <property type="entry name" value="Rieske_proteo"/>
    <property type="match status" value="1"/>
</dbReference>
<organism evidence="13 14">
    <name type="scientific">Candidatus Azoamicus ciliaticola</name>
    <dbReference type="NCBI Taxonomy" id="2652803"/>
    <lineage>
        <taxon>Bacteria</taxon>
        <taxon>Pseudomonadati</taxon>
        <taxon>Pseudomonadota</taxon>
        <taxon>Gammaproteobacteria</taxon>
        <taxon>Candidatus Azoamicaceae</taxon>
        <taxon>Candidatus Azoamicus</taxon>
    </lineage>
</organism>
<keyword evidence="2 10" id="KW-0812">Transmembrane</keyword>
<protein>
    <recommendedName>
        <fullName evidence="10">Ubiquinol-cytochrome c reductase iron-sulfur subunit</fullName>
        <ecNumber evidence="10">7.1.1.8</ecNumber>
    </recommendedName>
</protein>
<feature type="domain" description="Rieske" evidence="12">
    <location>
        <begin position="84"/>
        <end position="186"/>
    </location>
</feature>
<dbReference type="GO" id="GO:0016020">
    <property type="term" value="C:membrane"/>
    <property type="evidence" value="ECO:0007669"/>
    <property type="project" value="UniProtKB-SubCell"/>
</dbReference>
<comment type="catalytic activity">
    <reaction evidence="10">
        <text>a quinol + 2 Fe(III)-[cytochrome c](out) = a quinone + 2 Fe(II)-[cytochrome c](out) + 2 H(+)(out)</text>
        <dbReference type="Rhea" id="RHEA:11484"/>
        <dbReference type="Rhea" id="RHEA-COMP:10350"/>
        <dbReference type="Rhea" id="RHEA-COMP:14399"/>
        <dbReference type="ChEBI" id="CHEBI:15378"/>
        <dbReference type="ChEBI" id="CHEBI:24646"/>
        <dbReference type="ChEBI" id="CHEBI:29033"/>
        <dbReference type="ChEBI" id="CHEBI:29034"/>
        <dbReference type="ChEBI" id="CHEBI:132124"/>
        <dbReference type="EC" id="7.1.1.8"/>
    </reaction>
</comment>
<name>A0A6J5JXV9_9GAMM</name>
<keyword evidence="10" id="KW-0249">Electron transport</keyword>
<keyword evidence="3" id="KW-0001">2Fe-2S</keyword>
<dbReference type="PROSITE" id="PS51296">
    <property type="entry name" value="RIESKE"/>
    <property type="match status" value="1"/>
</dbReference>
<dbReference type="Pfam" id="PF00355">
    <property type="entry name" value="Rieske"/>
    <property type="match status" value="1"/>
</dbReference>